<dbReference type="AlphaFoldDB" id="A0A2T3FTC7"/>
<reference evidence="1 2" key="1">
    <citation type="submission" date="2018-03" db="EMBL/GenBank/DDBJ databases">
        <title>Lachnoclostridium SNUG30386 gen.nov., sp.nov., isolated from human faeces.</title>
        <authorList>
            <person name="Seo B."/>
            <person name="Jeon K."/>
            <person name="Ko G."/>
        </authorList>
    </citation>
    <scope>NUCLEOTIDE SEQUENCE [LARGE SCALE GENOMIC DNA]</scope>
    <source>
        <strain evidence="1 2">SNUG30386</strain>
    </source>
</reference>
<gene>
    <name evidence="1" type="ORF">C7U56_00835</name>
</gene>
<evidence type="ECO:0000313" key="2">
    <source>
        <dbReference type="Proteomes" id="UP000241048"/>
    </source>
</evidence>
<sequence length="106" mass="12707">MPGKEQFMTELKMKEMQLINWFGCPNLIYTRERIHLVAMLTTDEEMKKNLYRVCRFLAREEIAYRYPIMYEMIRKIFSPDDTNPPEACAMFMPDDETDDEEYAMAA</sequence>
<organism evidence="1 2">
    <name type="scientific">Clostridium fessum</name>
    <dbReference type="NCBI Taxonomy" id="2126740"/>
    <lineage>
        <taxon>Bacteria</taxon>
        <taxon>Bacillati</taxon>
        <taxon>Bacillota</taxon>
        <taxon>Clostridia</taxon>
        <taxon>Eubacteriales</taxon>
        <taxon>Clostridiaceae</taxon>
        <taxon>Clostridium</taxon>
    </lineage>
</organism>
<protein>
    <submittedName>
        <fullName evidence="1">Uncharacterized protein</fullName>
    </submittedName>
</protein>
<keyword evidence="2" id="KW-1185">Reference proteome</keyword>
<name>A0A2T3FTC7_9CLOT</name>
<dbReference type="Proteomes" id="UP000241048">
    <property type="component" value="Unassembled WGS sequence"/>
</dbReference>
<proteinExistence type="predicted"/>
<accession>A0A2T3FTC7</accession>
<evidence type="ECO:0000313" key="1">
    <source>
        <dbReference type="EMBL" id="PST38538.1"/>
    </source>
</evidence>
<dbReference type="EMBL" id="PYLO01000001">
    <property type="protein sequence ID" value="PST38538.1"/>
    <property type="molecule type" value="Genomic_DNA"/>
</dbReference>
<comment type="caution">
    <text evidence="1">The sequence shown here is derived from an EMBL/GenBank/DDBJ whole genome shotgun (WGS) entry which is preliminary data.</text>
</comment>